<gene>
    <name evidence="3" type="ORF">OEZ85_001075</name>
</gene>
<evidence type="ECO:0000313" key="4">
    <source>
        <dbReference type="Proteomes" id="UP001244341"/>
    </source>
</evidence>
<reference evidence="3 4" key="1">
    <citation type="submission" date="2023-05" db="EMBL/GenBank/DDBJ databases">
        <title>A 100% complete, gapless, phased diploid assembly of the Scenedesmus obliquus UTEX 3031 genome.</title>
        <authorList>
            <person name="Biondi T.C."/>
            <person name="Hanschen E.R."/>
            <person name="Kwon T."/>
            <person name="Eng W."/>
            <person name="Kruse C.P.S."/>
            <person name="Koehler S.I."/>
            <person name="Kunde Y."/>
            <person name="Gleasner C.D."/>
            <person name="You Mak K.T."/>
            <person name="Polle J."/>
            <person name="Hovde B.T."/>
            <person name="Starkenburg S.R."/>
        </authorList>
    </citation>
    <scope>NUCLEOTIDE SEQUENCE [LARGE SCALE GENOMIC DNA]</scope>
    <source>
        <strain evidence="3 4">DOE0152z</strain>
    </source>
</reference>
<sequence length="693" mass="71143">MRNTIVAVCLLLCLGVAHARLTAAGCNEKCRRACSNIPSCPRSRSSQAQDNKDNKGNGNNGNNGNNDNKGNDNKDNKGIINDAWKKFCDEGKSCTGCLLDYNSFCDAAACRGPPSQDLLKTATARTDISWDSCRFTLVSRQCKSECNGDCKSACGGNPARATCTLEAGKAVWKITSNGACTGPVYTPPARKCDEGPPTSKADSTITYNWNGCRELTVGGACTTTVTCSPGTTTAAATATCTDQPAPKWVVTDACSAAIPPPQTCTAVPVLANTTFPNGCATTINTQCLATGCTSGFTPFPSVTSLPVATCTSNNGWTFSGACVGPAALKLELVGSSPVATGATITLKATLTQANAGVSGRTVALGTAAGTNVVFSCQALTLTTDASGVVSFTCTVTQLSPPVAGQLAPLLATIVFAATAAPTVGTPVTSPTLNVAVAGALCGGVTGTGTTAYYEGFEPPLLASSVTGAISAQSLAGAYQGGNVGRITATGAGSLWGSPNPITFPAAGRLVTQVAVFLDPTASTYTNGLLFTYTVGLNKAGTPTKSREFFFTIGWYDAASSGLTPQNKTFWVTAGDSIQDPTTSLSNRVSITQPGWYYLQVAYERQACQSGFNYPTNSVCVVAQMGVFRASLGGSCGSVVAAPNSWRVLPRLYVQSHTSDLAADAGGPSPGLFYFFQSSPSLSVDAFSYTSFST</sequence>
<evidence type="ECO:0000256" key="2">
    <source>
        <dbReference type="SAM" id="SignalP"/>
    </source>
</evidence>
<feature type="signal peptide" evidence="2">
    <location>
        <begin position="1"/>
        <end position="19"/>
    </location>
</feature>
<name>A0ABY8UN31_TETOB</name>
<feature type="chain" id="PRO_5046841496" description="Ig-like domain-containing protein" evidence="2">
    <location>
        <begin position="20"/>
        <end position="693"/>
    </location>
</feature>
<protein>
    <recommendedName>
        <fullName evidence="5">Ig-like domain-containing protein</fullName>
    </recommendedName>
</protein>
<dbReference type="EMBL" id="CP126222">
    <property type="protein sequence ID" value="WIA22662.1"/>
    <property type="molecule type" value="Genomic_DNA"/>
</dbReference>
<organism evidence="3 4">
    <name type="scientific">Tetradesmus obliquus</name>
    <name type="common">Green alga</name>
    <name type="synonym">Acutodesmus obliquus</name>
    <dbReference type="NCBI Taxonomy" id="3088"/>
    <lineage>
        <taxon>Eukaryota</taxon>
        <taxon>Viridiplantae</taxon>
        <taxon>Chlorophyta</taxon>
        <taxon>core chlorophytes</taxon>
        <taxon>Chlorophyceae</taxon>
        <taxon>CS clade</taxon>
        <taxon>Sphaeropleales</taxon>
        <taxon>Scenedesmaceae</taxon>
        <taxon>Tetradesmus</taxon>
    </lineage>
</organism>
<feature type="compositionally biased region" description="Polar residues" evidence="1">
    <location>
        <begin position="36"/>
        <end position="49"/>
    </location>
</feature>
<evidence type="ECO:0008006" key="5">
    <source>
        <dbReference type="Google" id="ProtNLM"/>
    </source>
</evidence>
<keyword evidence="4" id="KW-1185">Reference proteome</keyword>
<dbReference type="Proteomes" id="UP001244341">
    <property type="component" value="Chromosome 15b"/>
</dbReference>
<feature type="region of interest" description="Disordered" evidence="1">
    <location>
        <begin position="36"/>
        <end position="74"/>
    </location>
</feature>
<evidence type="ECO:0000256" key="1">
    <source>
        <dbReference type="SAM" id="MobiDB-lite"/>
    </source>
</evidence>
<feature type="compositionally biased region" description="Low complexity" evidence="1">
    <location>
        <begin position="56"/>
        <end position="68"/>
    </location>
</feature>
<evidence type="ECO:0000313" key="3">
    <source>
        <dbReference type="EMBL" id="WIA22662.1"/>
    </source>
</evidence>
<proteinExistence type="predicted"/>
<keyword evidence="2" id="KW-0732">Signal</keyword>
<accession>A0ABY8UN31</accession>